<dbReference type="Proteomes" id="UP000823736">
    <property type="component" value="Unassembled WGS sequence"/>
</dbReference>
<evidence type="ECO:0000313" key="2">
    <source>
        <dbReference type="Proteomes" id="UP000823736"/>
    </source>
</evidence>
<gene>
    <name evidence="1" type="ORF">J2753_001250</name>
</gene>
<dbReference type="AlphaFoldDB" id="A0A8T4GV29"/>
<keyword evidence="2" id="KW-1185">Reference proteome</keyword>
<protein>
    <submittedName>
        <fullName evidence="1">S-methylmethionine-dependent homocysteine/selenocysteine methylase</fullName>
    </submittedName>
</protein>
<name>A0A8T4GV29_9EURY</name>
<comment type="caution">
    <text evidence="1">The sequence shown here is derived from an EMBL/GenBank/DDBJ whole genome shotgun (WGS) entry which is preliminary data.</text>
</comment>
<reference evidence="1" key="1">
    <citation type="submission" date="2021-03" db="EMBL/GenBank/DDBJ databases">
        <title>Genomic Encyclopedia of Type Strains, Phase IV (KMG-IV): sequencing the most valuable type-strain genomes for metagenomic binning, comparative biology and taxonomic classification.</title>
        <authorList>
            <person name="Goeker M."/>
        </authorList>
    </citation>
    <scope>NUCLEOTIDE SEQUENCE</scope>
    <source>
        <strain evidence="1">DSM 26232</strain>
    </source>
</reference>
<sequence length="89" mass="10172">MDEDEIEEKLNRKKAELKSELKEELGAGDTRIDASLGMFSLTVDSEEDLESTVEAFQTVWTDRIEELEDSRADTMREKLEDEDVGFILG</sequence>
<dbReference type="RefSeq" id="WP_209491038.1">
    <property type="nucleotide sequence ID" value="NZ_JAGGLC010000002.1"/>
</dbReference>
<organism evidence="1 2">
    <name type="scientific">Halolamina salifodinae</name>
    <dbReference type="NCBI Taxonomy" id="1202767"/>
    <lineage>
        <taxon>Archaea</taxon>
        <taxon>Methanobacteriati</taxon>
        <taxon>Methanobacteriota</taxon>
        <taxon>Stenosarchaea group</taxon>
        <taxon>Halobacteria</taxon>
        <taxon>Halobacteriales</taxon>
        <taxon>Haloferacaceae</taxon>
    </lineage>
</organism>
<keyword evidence="1" id="KW-0489">Methyltransferase</keyword>
<dbReference type="GO" id="GO:0032259">
    <property type="term" value="P:methylation"/>
    <property type="evidence" value="ECO:0007669"/>
    <property type="project" value="UniProtKB-KW"/>
</dbReference>
<accession>A0A8T4GV29</accession>
<dbReference type="GO" id="GO:0008168">
    <property type="term" value="F:methyltransferase activity"/>
    <property type="evidence" value="ECO:0007669"/>
    <property type="project" value="UniProtKB-KW"/>
</dbReference>
<dbReference type="EMBL" id="JAGGLC010000002">
    <property type="protein sequence ID" value="MBP1986756.1"/>
    <property type="molecule type" value="Genomic_DNA"/>
</dbReference>
<keyword evidence="1" id="KW-0808">Transferase</keyword>
<evidence type="ECO:0000313" key="1">
    <source>
        <dbReference type="EMBL" id="MBP1986756.1"/>
    </source>
</evidence>
<dbReference type="OrthoDB" id="384082at2157"/>
<proteinExistence type="predicted"/>